<dbReference type="GeneTree" id="ENSGT00510000049872"/>
<sequence>MPAQSRAETNSFLILRPVEACPQLCPWLRACPSQHSKLEEGPGNRGRSSDSGAGRRGQWRSQKACSNWEPPPDLRGACPRLALCTEGGEGARGFASDVQGVWGPAPRCGPARVPGDGADGAAGGTPGGGSAVGRELRARGARARARAQGNGWVPGRTGAGRRQQEGRGRRSREGPRPAAWRLTRPPAPPGSGGSSRKGAGPGHALRPSVADDWPTESPRSILEGSPRSSHQGSAVDWLFPGWGALSPGSRGCDLGGPPWAARAPRMGTPASVVSELPPWQAPAEARGRKQASANIFQDAELLQIQGLFQRSGDQLAEERAQIVWECAGDHRVAEALRRLRRKRPPRPKALGHSLHHCSRLRIPEPCAPPADPQSGAAETASGDQHLNSRTSARIRRNWQKPGPTRYLHQVRH</sequence>
<feature type="region of interest" description="Disordered" evidence="4">
    <location>
        <begin position="35"/>
        <end position="72"/>
    </location>
</feature>
<feature type="compositionally biased region" description="Polar residues" evidence="4">
    <location>
        <begin position="381"/>
        <end position="391"/>
    </location>
</feature>
<protein>
    <recommendedName>
        <fullName evidence="2">Arginine vasopressin-induced protein 1</fullName>
    </recommendedName>
</protein>
<dbReference type="Pfam" id="PF15063">
    <property type="entry name" value="TC1"/>
    <property type="match status" value="1"/>
</dbReference>
<feature type="compositionally biased region" description="Basic and acidic residues" evidence="4">
    <location>
        <begin position="162"/>
        <end position="175"/>
    </location>
</feature>
<dbReference type="InterPro" id="IPR020282">
    <property type="entry name" value="Avpi1/C8orf4_dom"/>
</dbReference>
<dbReference type="eggNOG" id="ENOG502SBE0">
    <property type="taxonomic scope" value="Eukaryota"/>
</dbReference>
<evidence type="ECO:0000256" key="2">
    <source>
        <dbReference type="ARBA" id="ARBA00020697"/>
    </source>
</evidence>
<reference evidence="6 7" key="1">
    <citation type="journal article" date="2010" name="Nature">
        <title>The sequence and de novo assembly of the giant panda genome.</title>
        <authorList>
            <person name="Li R."/>
            <person name="Fan W."/>
            <person name="Tian G."/>
            <person name="Zhu H."/>
            <person name="He L."/>
            <person name="Cai J."/>
            <person name="Huang Q."/>
            <person name="Cai Q."/>
            <person name="Li B."/>
            <person name="Bai Y."/>
            <person name="Zhang Z."/>
            <person name="Zhang Y."/>
            <person name="Wang W."/>
            <person name="Li J."/>
            <person name="Wei F."/>
            <person name="Li H."/>
            <person name="Jian M."/>
            <person name="Li J."/>
            <person name="Zhang Z."/>
            <person name="Nielsen R."/>
            <person name="Li D."/>
            <person name="Gu W."/>
            <person name="Yang Z."/>
            <person name="Xuan Z."/>
            <person name="Ryder O.A."/>
            <person name="Leung F.C."/>
            <person name="Zhou Y."/>
            <person name="Cao J."/>
            <person name="Sun X."/>
            <person name="Fu Y."/>
            <person name="Fang X."/>
            <person name="Guo X."/>
            <person name="Wang B."/>
            <person name="Hou R."/>
            <person name="Shen F."/>
            <person name="Mu B."/>
            <person name="Ni P."/>
            <person name="Lin R."/>
            <person name="Qian W."/>
            <person name="Wang G."/>
            <person name="Yu C."/>
            <person name="Nie W."/>
            <person name="Wang J."/>
            <person name="Wu Z."/>
            <person name="Liang H."/>
            <person name="Min J."/>
            <person name="Wu Q."/>
            <person name="Cheng S."/>
            <person name="Ruan J."/>
            <person name="Wang M."/>
            <person name="Shi Z."/>
            <person name="Wen M."/>
            <person name="Liu B."/>
            <person name="Ren X."/>
            <person name="Zheng H."/>
            <person name="Dong D."/>
            <person name="Cook K."/>
            <person name="Shan G."/>
            <person name="Zhang H."/>
            <person name="Kosiol C."/>
            <person name="Xie X."/>
            <person name="Lu Z."/>
            <person name="Zheng H."/>
            <person name="Li Y."/>
            <person name="Steiner C.C."/>
            <person name="Lam T.T."/>
            <person name="Lin S."/>
            <person name="Zhang Q."/>
            <person name="Li G."/>
            <person name="Tian J."/>
            <person name="Gong T."/>
            <person name="Liu H."/>
            <person name="Zhang D."/>
            <person name="Fang L."/>
            <person name="Ye C."/>
            <person name="Zhang J."/>
            <person name="Hu W."/>
            <person name="Xu A."/>
            <person name="Ren Y."/>
            <person name="Zhang G."/>
            <person name="Bruford M.W."/>
            <person name="Li Q."/>
            <person name="Ma L."/>
            <person name="Guo Y."/>
            <person name="An N."/>
            <person name="Hu Y."/>
            <person name="Zheng Y."/>
            <person name="Shi Y."/>
            <person name="Li Z."/>
            <person name="Liu Q."/>
            <person name="Chen Y."/>
            <person name="Zhao J."/>
            <person name="Qu N."/>
            <person name="Zhao S."/>
            <person name="Tian F."/>
            <person name="Wang X."/>
            <person name="Wang H."/>
            <person name="Xu L."/>
            <person name="Liu X."/>
            <person name="Vinar T."/>
            <person name="Wang Y."/>
            <person name="Lam T.W."/>
            <person name="Yiu S.M."/>
            <person name="Liu S."/>
            <person name="Zhang H."/>
            <person name="Li D."/>
            <person name="Huang Y."/>
            <person name="Wang X."/>
            <person name="Yang G."/>
            <person name="Jiang Z."/>
            <person name="Wang J."/>
            <person name="Qin N."/>
            <person name="Li L."/>
            <person name="Li J."/>
            <person name="Bolund L."/>
            <person name="Kristiansen K."/>
            <person name="Wong G.K."/>
            <person name="Olson M."/>
            <person name="Zhang X."/>
            <person name="Li S."/>
            <person name="Yang H."/>
            <person name="Wang J."/>
            <person name="Wang J."/>
        </authorList>
    </citation>
    <scope>NUCLEOTIDE SEQUENCE [LARGE SCALE GENOMIC DNA]</scope>
</reference>
<reference evidence="6" key="3">
    <citation type="submission" date="2025-09" db="UniProtKB">
        <authorList>
            <consortium name="Ensembl"/>
        </authorList>
    </citation>
    <scope>IDENTIFICATION</scope>
</reference>
<organism evidence="6 7">
    <name type="scientific">Ailuropoda melanoleuca</name>
    <name type="common">Giant panda</name>
    <dbReference type="NCBI Taxonomy" id="9646"/>
    <lineage>
        <taxon>Eukaryota</taxon>
        <taxon>Metazoa</taxon>
        <taxon>Chordata</taxon>
        <taxon>Craniata</taxon>
        <taxon>Vertebrata</taxon>
        <taxon>Euteleostomi</taxon>
        <taxon>Mammalia</taxon>
        <taxon>Eutheria</taxon>
        <taxon>Laurasiatheria</taxon>
        <taxon>Carnivora</taxon>
        <taxon>Caniformia</taxon>
        <taxon>Ursidae</taxon>
        <taxon>Ailuropoda</taxon>
    </lineage>
</organism>
<dbReference type="PANTHER" id="PTHR14350">
    <property type="entry name" value="ARGININE VASOPRESSIN-INDUCED PROTEIN 1"/>
    <property type="match status" value="1"/>
</dbReference>
<evidence type="ECO:0000259" key="5">
    <source>
        <dbReference type="Pfam" id="PF15063"/>
    </source>
</evidence>
<reference evidence="6" key="2">
    <citation type="submission" date="2025-08" db="UniProtKB">
        <authorList>
            <consortium name="Ensembl"/>
        </authorList>
    </citation>
    <scope>IDENTIFICATION</scope>
</reference>
<dbReference type="STRING" id="9646.ENSAMEP00000000098"/>
<proteinExistence type="predicted"/>
<feature type="domain" description="Arginine vasopressin-induced protein 1/transcriptional and immune response regulator" evidence="5">
    <location>
        <begin position="266"/>
        <end position="340"/>
    </location>
</feature>
<keyword evidence="7" id="KW-1185">Reference proteome</keyword>
<evidence type="ECO:0000256" key="3">
    <source>
        <dbReference type="ARBA" id="ARBA00023306"/>
    </source>
</evidence>
<dbReference type="HOGENOM" id="CLU_106134_0_0_1"/>
<feature type="region of interest" description="Disordered" evidence="4">
    <location>
        <begin position="361"/>
        <end position="412"/>
    </location>
</feature>
<feature type="compositionally biased region" description="Gly residues" evidence="4">
    <location>
        <begin position="190"/>
        <end position="201"/>
    </location>
</feature>
<feature type="compositionally biased region" description="Gly residues" evidence="4">
    <location>
        <begin position="117"/>
        <end position="131"/>
    </location>
</feature>
<dbReference type="Ensembl" id="ENSAMET00000000101.2">
    <property type="protein sequence ID" value="ENSAMEP00000000098.2"/>
    <property type="gene ID" value="ENSAMEG00000000096.2"/>
</dbReference>
<evidence type="ECO:0000256" key="4">
    <source>
        <dbReference type="SAM" id="MobiDB-lite"/>
    </source>
</evidence>
<dbReference type="InParanoid" id="G1KZP8"/>
<evidence type="ECO:0000313" key="7">
    <source>
        <dbReference type="Proteomes" id="UP000008912"/>
    </source>
</evidence>
<evidence type="ECO:0000256" key="1">
    <source>
        <dbReference type="ARBA" id="ARBA00002403"/>
    </source>
</evidence>
<dbReference type="Proteomes" id="UP000008912">
    <property type="component" value="Unassembled WGS sequence"/>
</dbReference>
<dbReference type="AlphaFoldDB" id="G1KZP8"/>
<feature type="region of interest" description="Disordered" evidence="4">
    <location>
        <begin position="106"/>
        <end position="232"/>
    </location>
</feature>
<accession>G1KZP8</accession>
<gene>
    <name evidence="6" type="primary">AVPI1</name>
</gene>
<keyword evidence="3" id="KW-0131">Cell cycle</keyword>
<dbReference type="InterPro" id="IPR039579">
    <property type="entry name" value="AVPI1"/>
</dbReference>
<evidence type="ECO:0000313" key="6">
    <source>
        <dbReference type="Ensembl" id="ENSAMEP00000000098.2"/>
    </source>
</evidence>
<comment type="function">
    <text evidence="1">May be involved in MAP kinase activation, epithelial sodium channel (ENaC) down-regulation and cell cycling.</text>
</comment>
<name>G1KZP8_AILME</name>